<dbReference type="SUPFAM" id="SSF51569">
    <property type="entry name" value="Aldolase"/>
    <property type="match status" value="1"/>
</dbReference>
<accession>A0A135YPI0</accession>
<sequence>MIQSDIEIKVDKRVIRGIVTRPPTEQKKYPMAIISHALMSDMSKDFYIDLEKALNEMGFASIRFDFNGHGTSDGRLVDMTLYNEVEDLEAVFDYAIKLDFVDRLGLIGHSQGGVISSLVAAKRNKQVDFLVLLSPSGIMEESCRAGLFIKKMFDPANIPPVLGYGKKAVGGAYLKSSQDMDIYVKARGYKGPVCIIHSREDEMVPIYYSEKYLRLYENCMLKIIDAADHMFLTGGQEAIKRISGFLGEMDKKFVKVRNLLIGKGRPKVCIPILENTYSETLAEARRILKRFKPDMIEWRVDYLEDLYSTDDMISTLKELRSIIGHMPLIFTLRTRHEGGMVDITYEKYSSINRMVAASGYVDLLDIEMLNDDQKPKSLAGDIHELGGLVVGSYHYIDGNDQMLKIDKFGDTKDGLSVDQIKRIMYRMKDLGADIGKLAIMPKSRKNVFDLLEANYQLDEEDIGMPIITMSMGKEGIVSRIAGQVYGSSVTFATAGKNSAPGQLDANDTLKILDYIDRNL</sequence>
<evidence type="ECO:0000313" key="8">
    <source>
        <dbReference type="Proteomes" id="UP000070326"/>
    </source>
</evidence>
<dbReference type="PANTHER" id="PTHR43699">
    <property type="entry name" value="3-DEHYDROQUINATE DEHYDRATASE"/>
    <property type="match status" value="1"/>
</dbReference>
<evidence type="ECO:0000256" key="1">
    <source>
        <dbReference type="ARBA" id="ARBA00001864"/>
    </source>
</evidence>
<dbReference type="eggNOG" id="COG0710">
    <property type="taxonomic scope" value="Bacteria"/>
</dbReference>
<dbReference type="InterPro" id="IPR050146">
    <property type="entry name" value="Type-I_3-dehydroquinase"/>
</dbReference>
<dbReference type="GO" id="GO:0008652">
    <property type="term" value="P:amino acid biosynthetic process"/>
    <property type="evidence" value="ECO:0007669"/>
    <property type="project" value="UniProtKB-KW"/>
</dbReference>
<dbReference type="CDD" id="cd00502">
    <property type="entry name" value="DHQase_I"/>
    <property type="match status" value="1"/>
</dbReference>
<dbReference type="Proteomes" id="UP000070326">
    <property type="component" value="Unassembled WGS sequence"/>
</dbReference>
<comment type="caution">
    <text evidence="7">The sequence shown here is derived from an EMBL/GenBank/DDBJ whole genome shotgun (WGS) entry which is preliminary data.</text>
</comment>
<dbReference type="UniPathway" id="UPA00053">
    <property type="reaction ID" value="UER00086"/>
</dbReference>
<gene>
    <name evidence="5" type="primary">aroD</name>
    <name evidence="7" type="ORF">HMPREF3195_01438</name>
</gene>
<evidence type="ECO:0000256" key="4">
    <source>
        <dbReference type="ARBA" id="ARBA00023270"/>
    </source>
</evidence>
<dbReference type="EMBL" id="LSQZ01000075">
    <property type="protein sequence ID" value="KXI11263.1"/>
    <property type="molecule type" value="Genomic_DNA"/>
</dbReference>
<comment type="pathway">
    <text evidence="5">Metabolic intermediate biosynthesis; chorismate biosynthesis; chorismate from D-erythrose 4-phosphate and phosphoenolpyruvate: step 3/7.</text>
</comment>
<evidence type="ECO:0000256" key="3">
    <source>
        <dbReference type="ARBA" id="ARBA00023239"/>
    </source>
</evidence>
<organism evidence="7 8">
    <name type="scientific">Peptostreptococcus anaerobius</name>
    <dbReference type="NCBI Taxonomy" id="1261"/>
    <lineage>
        <taxon>Bacteria</taxon>
        <taxon>Bacillati</taxon>
        <taxon>Bacillota</taxon>
        <taxon>Clostridia</taxon>
        <taxon>Peptostreptococcales</taxon>
        <taxon>Peptostreptococcaceae</taxon>
        <taxon>Peptostreptococcus</taxon>
    </lineage>
</organism>
<feature type="active site" description="Proton donor/acceptor" evidence="5">
    <location>
        <position position="394"/>
    </location>
</feature>
<comment type="caution">
    <text evidence="5">Lacks conserved residue(s) required for the propagation of feature annotation.</text>
</comment>
<comment type="subunit">
    <text evidence="5">Homodimer.</text>
</comment>
<comment type="catalytic activity">
    <reaction evidence="1 5">
        <text>3-dehydroquinate = 3-dehydroshikimate + H2O</text>
        <dbReference type="Rhea" id="RHEA:21096"/>
        <dbReference type="ChEBI" id="CHEBI:15377"/>
        <dbReference type="ChEBI" id="CHEBI:16630"/>
        <dbReference type="ChEBI" id="CHEBI:32364"/>
        <dbReference type="EC" id="4.2.1.10"/>
    </reaction>
</comment>
<feature type="binding site" evidence="5">
    <location>
        <position position="479"/>
    </location>
    <ligand>
        <name>3-dehydroquinate</name>
        <dbReference type="ChEBI" id="CHEBI:32364"/>
    </ligand>
</feature>
<comment type="similarity">
    <text evidence="5">Belongs to the type-I 3-dehydroquinase family.</text>
</comment>
<dbReference type="Gene3D" id="3.20.20.70">
    <property type="entry name" value="Aldolase class I"/>
    <property type="match status" value="1"/>
</dbReference>
<dbReference type="eggNOG" id="COG1073">
    <property type="taxonomic scope" value="Bacteria"/>
</dbReference>
<reference evidence="7 8" key="1">
    <citation type="submission" date="2016-02" db="EMBL/GenBank/DDBJ databases">
        <authorList>
            <person name="Wen L."/>
            <person name="He K."/>
            <person name="Yang H."/>
        </authorList>
    </citation>
    <scope>NUCLEOTIDE SEQUENCE [LARGE SCALE GENOMIC DNA]</scope>
    <source>
        <strain evidence="7 8">MJR8628A</strain>
    </source>
</reference>
<keyword evidence="4 5" id="KW-0704">Schiff base</keyword>
<dbReference type="InterPro" id="IPR013785">
    <property type="entry name" value="Aldolase_TIM"/>
</dbReference>
<keyword evidence="2 5" id="KW-0057">Aromatic amino acid biosynthesis</keyword>
<dbReference type="RefSeq" id="WP_061101952.1">
    <property type="nucleotide sequence ID" value="NZ_CP096607.1"/>
</dbReference>
<feature type="binding site" evidence="5">
    <location>
        <position position="502"/>
    </location>
    <ligand>
        <name>3-dehydroquinate</name>
        <dbReference type="ChEBI" id="CHEBI:32364"/>
    </ligand>
</feature>
<evidence type="ECO:0000313" key="7">
    <source>
        <dbReference type="EMBL" id="KXI11263.1"/>
    </source>
</evidence>
<dbReference type="InterPro" id="IPR029058">
    <property type="entry name" value="AB_hydrolase_fold"/>
</dbReference>
<feature type="binding site" evidence="5">
    <location>
        <begin position="297"/>
        <end position="299"/>
    </location>
    <ligand>
        <name>3-dehydroquinate</name>
        <dbReference type="ChEBI" id="CHEBI:32364"/>
    </ligand>
</feature>
<dbReference type="GO" id="GO:0003855">
    <property type="term" value="F:3-dehydroquinate dehydratase activity"/>
    <property type="evidence" value="ECO:0007669"/>
    <property type="project" value="UniProtKB-UniRule"/>
</dbReference>
<dbReference type="GO" id="GO:0009073">
    <property type="term" value="P:aromatic amino acid family biosynthetic process"/>
    <property type="evidence" value="ECO:0007669"/>
    <property type="project" value="UniProtKB-KW"/>
</dbReference>
<dbReference type="HAMAP" id="MF_00214">
    <property type="entry name" value="AroD"/>
    <property type="match status" value="1"/>
</dbReference>
<feature type="active site" description="Schiff-base intermediate with substrate" evidence="5">
    <location>
        <position position="436"/>
    </location>
</feature>
<dbReference type="InterPro" id="IPR022742">
    <property type="entry name" value="Hydrolase_4"/>
</dbReference>
<proteinExistence type="inferred from homology"/>
<dbReference type="Gene3D" id="3.40.50.1820">
    <property type="entry name" value="alpha/beta hydrolase"/>
    <property type="match status" value="1"/>
</dbReference>
<feature type="binding site" evidence="5">
    <location>
        <position position="333"/>
    </location>
    <ligand>
        <name>3-dehydroquinate</name>
        <dbReference type="ChEBI" id="CHEBI:32364"/>
    </ligand>
</feature>
<dbReference type="InterPro" id="IPR001381">
    <property type="entry name" value="DHquinase_I"/>
</dbReference>
<evidence type="ECO:0000259" key="6">
    <source>
        <dbReference type="Pfam" id="PF12146"/>
    </source>
</evidence>
<dbReference type="FunFam" id="3.20.20.70:FF:000047">
    <property type="entry name" value="3-dehydroquinate dehydratase"/>
    <property type="match status" value="1"/>
</dbReference>
<dbReference type="EC" id="4.2.1.10" evidence="5"/>
<feature type="binding site" evidence="5">
    <location>
        <position position="498"/>
    </location>
    <ligand>
        <name>3-dehydroquinate</name>
        <dbReference type="ChEBI" id="CHEBI:32364"/>
    </ligand>
</feature>
<name>A0A135YPI0_9FIRM</name>
<dbReference type="PANTHER" id="PTHR43699:SF1">
    <property type="entry name" value="3-DEHYDROQUINATE DEHYDRATASE"/>
    <property type="match status" value="1"/>
</dbReference>
<feature type="domain" description="Serine aminopeptidase S33" evidence="6">
    <location>
        <begin position="45"/>
        <end position="137"/>
    </location>
</feature>
<dbReference type="Pfam" id="PF01487">
    <property type="entry name" value="DHquinase_I"/>
    <property type="match status" value="1"/>
</dbReference>
<comment type="function">
    <text evidence="5">Involved in the third step of the chorismate pathway, which leads to the biosynthesis of aromatic amino acids. Catalyzes the cis-dehydration of 3-dehydroquinate (DHQ) and introduces the first double bond of the aromatic ring to yield 3-dehydroshikimate.</text>
</comment>
<dbReference type="GO" id="GO:0046279">
    <property type="term" value="P:3,4-dihydroxybenzoate biosynthetic process"/>
    <property type="evidence" value="ECO:0007669"/>
    <property type="project" value="UniProtKB-ARBA"/>
</dbReference>
<evidence type="ECO:0000256" key="5">
    <source>
        <dbReference type="HAMAP-Rule" id="MF_00214"/>
    </source>
</evidence>
<dbReference type="AlphaFoldDB" id="A0A135YPI0"/>
<keyword evidence="5" id="KW-0028">Amino-acid biosynthesis</keyword>
<dbReference type="NCBIfam" id="TIGR01093">
    <property type="entry name" value="aroD"/>
    <property type="match status" value="1"/>
</dbReference>
<dbReference type="STRING" id="1261.HMPREF3195_01438"/>
<evidence type="ECO:0000256" key="2">
    <source>
        <dbReference type="ARBA" id="ARBA00023141"/>
    </source>
</evidence>
<protein>
    <recommendedName>
        <fullName evidence="5">3-dehydroquinate dehydratase</fullName>
        <shortName evidence="5">3-dehydroquinase</shortName>
        <ecNumber evidence="5">4.2.1.10</ecNumber>
    </recommendedName>
    <alternativeName>
        <fullName evidence="5">Type I DHQase</fullName>
    </alternativeName>
    <alternativeName>
        <fullName evidence="5">Type I dehydroquinase</fullName>
        <shortName evidence="5">DHQ1</shortName>
    </alternativeName>
</protein>
<dbReference type="PATRIC" id="fig|1261.5.peg.1442"/>
<keyword evidence="3 5" id="KW-0456">Lyase</keyword>
<dbReference type="SUPFAM" id="SSF53474">
    <property type="entry name" value="alpha/beta-Hydrolases"/>
    <property type="match status" value="1"/>
</dbReference>
<dbReference type="Pfam" id="PF12146">
    <property type="entry name" value="Hydrolase_4"/>
    <property type="match status" value="1"/>
</dbReference>
<dbReference type="GO" id="GO:0009423">
    <property type="term" value="P:chorismate biosynthetic process"/>
    <property type="evidence" value="ECO:0007669"/>
    <property type="project" value="UniProtKB-UniRule"/>
</dbReference>